<protein>
    <submittedName>
        <fullName evidence="1">AlNc14C3G471 protein</fullName>
    </submittedName>
</protein>
<proteinExistence type="predicted"/>
<sequence length="165" mass="18829">MGMLRKFHQSQAISSDYQYQAAVISGLIELNKRREERMTAVESELKIRKAATPGGMPSEDEKGTCEIPCVKKKRKKTATTRLSTVWYEWYTREPRLWMSEASRQQVSNSSNTVVFMKLFLDDGFTLDEHLKSFKEAAIVYGERAEERVVAFLARRGITARGAGII</sequence>
<dbReference type="AlphaFoldDB" id="F0VZZ3"/>
<reference evidence="1" key="1">
    <citation type="journal article" date="2011" name="PLoS Biol.">
        <title>Gene gain and loss during evolution of obligate parasitism in the white rust pathogen of Arabidopsis thaliana.</title>
        <authorList>
            <person name="Kemen E."/>
            <person name="Gardiner A."/>
            <person name="Schultz-Larsen T."/>
            <person name="Kemen A.C."/>
            <person name="Balmuth A.L."/>
            <person name="Robert-Seilaniantz A."/>
            <person name="Bailey K."/>
            <person name="Holub E."/>
            <person name="Studholme D.J."/>
            <person name="Maclean D."/>
            <person name="Jones J.D."/>
        </authorList>
    </citation>
    <scope>NUCLEOTIDE SEQUENCE</scope>
</reference>
<accession>F0VZZ3</accession>
<gene>
    <name evidence="1" type="primary">AlNc14C3G471</name>
    <name evidence="1" type="ORF">ALNC14_005070</name>
</gene>
<dbReference type="HOGENOM" id="CLU_1613815_0_0_1"/>
<organism evidence="1">
    <name type="scientific">Albugo laibachii Nc14</name>
    <dbReference type="NCBI Taxonomy" id="890382"/>
    <lineage>
        <taxon>Eukaryota</taxon>
        <taxon>Sar</taxon>
        <taxon>Stramenopiles</taxon>
        <taxon>Oomycota</taxon>
        <taxon>Peronosporomycetes</taxon>
        <taxon>Albuginales</taxon>
        <taxon>Albuginaceae</taxon>
        <taxon>Albugo</taxon>
    </lineage>
</organism>
<dbReference type="EMBL" id="FR824048">
    <property type="protein sequence ID" value="CCA14364.1"/>
    <property type="molecule type" value="Genomic_DNA"/>
</dbReference>
<name>F0VZZ3_9STRA</name>
<evidence type="ECO:0000313" key="1">
    <source>
        <dbReference type="EMBL" id="CCA14364.1"/>
    </source>
</evidence>
<reference evidence="1" key="2">
    <citation type="submission" date="2011-02" db="EMBL/GenBank/DDBJ databases">
        <authorList>
            <person name="MacLean D."/>
        </authorList>
    </citation>
    <scope>NUCLEOTIDE SEQUENCE</scope>
</reference>